<reference evidence="2 3" key="1">
    <citation type="journal article" date="2016" name="Nat. Commun.">
        <title>Thousands of microbial genomes shed light on interconnected biogeochemical processes in an aquifer system.</title>
        <authorList>
            <person name="Anantharaman K."/>
            <person name="Brown C.T."/>
            <person name="Hug L.A."/>
            <person name="Sharon I."/>
            <person name="Castelle C.J."/>
            <person name="Probst A.J."/>
            <person name="Thomas B.C."/>
            <person name="Singh A."/>
            <person name="Wilkins M.J."/>
            <person name="Karaoz U."/>
            <person name="Brodie E.L."/>
            <person name="Williams K.H."/>
            <person name="Hubbard S.S."/>
            <person name="Banfield J.F."/>
        </authorList>
    </citation>
    <scope>NUCLEOTIDE SEQUENCE [LARGE SCALE GENOMIC DNA]</scope>
</reference>
<dbReference type="InterPro" id="IPR029044">
    <property type="entry name" value="Nucleotide-diphossugar_trans"/>
</dbReference>
<dbReference type="PANTHER" id="PTHR15046">
    <property type="entry name" value="GLYCO_TRANS_2-LIKE DOMAIN-CONTAINING PROTEIN"/>
    <property type="match status" value="1"/>
</dbReference>
<dbReference type="EMBL" id="MEUW01000005">
    <property type="protein sequence ID" value="OGC44887.1"/>
    <property type="molecule type" value="Genomic_DNA"/>
</dbReference>
<evidence type="ECO:0000313" key="2">
    <source>
        <dbReference type="EMBL" id="OGC44887.1"/>
    </source>
</evidence>
<feature type="domain" description="Glycosyltransferase 2-like" evidence="1">
    <location>
        <begin position="17"/>
        <end position="142"/>
    </location>
</feature>
<dbReference type="InterPro" id="IPR001173">
    <property type="entry name" value="Glyco_trans_2-like"/>
</dbReference>
<dbReference type="Gene3D" id="3.90.550.10">
    <property type="entry name" value="Spore Coat Polysaccharide Biosynthesis Protein SpsA, Chain A"/>
    <property type="match status" value="1"/>
</dbReference>
<dbReference type="Proteomes" id="UP000176583">
    <property type="component" value="Unassembled WGS sequence"/>
</dbReference>
<protein>
    <recommendedName>
        <fullName evidence="1">Glycosyltransferase 2-like domain-containing protein</fullName>
    </recommendedName>
</protein>
<dbReference type="SUPFAM" id="SSF53448">
    <property type="entry name" value="Nucleotide-diphospho-sugar transferases"/>
    <property type="match status" value="1"/>
</dbReference>
<dbReference type="Pfam" id="PF00535">
    <property type="entry name" value="Glycos_transf_2"/>
    <property type="match status" value="1"/>
</dbReference>
<sequence length="307" mass="36833">MSNVAVKRAKAKMEDITILIKTFERPTNLRRLLKSIFSYYPDVKVVIADDSQDPERNKRSIMELWPDKNIEYILLPYDIGVSEGRNRAWRRIKTMYFAVCDDDFVFDHRTNLPLMRQNLEEYEVDMVCGACFEYGQKRNLSMFYMLLENILGWLYDAGLHLSFLYRRIYCGKFEYDSTRKKLQVIKYDLTKSGKIFEADLAPQFFLAKTSIRNRVMWRPELKFAEHPIFFWDLKKAGFKVLLNTDVGVNHFRVMPLNYIRRRQEEKFLDENRLLGMKIMNIEIFENEADRRIYKYKNGSFTKERMVV</sequence>
<accession>A0A1F4UIZ0</accession>
<gene>
    <name evidence="2" type="ORF">A2V54_00170</name>
</gene>
<evidence type="ECO:0000313" key="3">
    <source>
        <dbReference type="Proteomes" id="UP000176583"/>
    </source>
</evidence>
<dbReference type="AlphaFoldDB" id="A0A1F4UIZ0"/>
<comment type="caution">
    <text evidence="2">The sequence shown here is derived from an EMBL/GenBank/DDBJ whole genome shotgun (WGS) entry which is preliminary data.</text>
</comment>
<dbReference type="CDD" id="cd00761">
    <property type="entry name" value="Glyco_tranf_GTA_type"/>
    <property type="match status" value="1"/>
</dbReference>
<name>A0A1F4UIZ0_UNCKA</name>
<organism evidence="2 3">
    <name type="scientific">candidate division WWE3 bacterium RBG_19FT_COMBO_53_11</name>
    <dbReference type="NCBI Taxonomy" id="1802613"/>
    <lineage>
        <taxon>Bacteria</taxon>
        <taxon>Katanobacteria</taxon>
    </lineage>
</organism>
<dbReference type="PANTHER" id="PTHR15046:SF3">
    <property type="entry name" value="BETA-1,4 N-ACETYLGALACTOSAMINYLTRANSFERASE 2-LIKE"/>
    <property type="match status" value="1"/>
</dbReference>
<dbReference type="STRING" id="1802613.A2V54_00170"/>
<proteinExistence type="predicted"/>
<evidence type="ECO:0000259" key="1">
    <source>
        <dbReference type="Pfam" id="PF00535"/>
    </source>
</evidence>